<dbReference type="InterPro" id="IPR039574">
    <property type="entry name" value="OGFr"/>
</dbReference>
<dbReference type="OrthoDB" id="9030204at2759"/>
<gene>
    <name evidence="4" type="ORF">PMIN01_07401</name>
</gene>
<dbReference type="EMBL" id="WJXW01000007">
    <property type="protein sequence ID" value="KAF9734498.1"/>
    <property type="molecule type" value="Genomic_DNA"/>
</dbReference>
<organism evidence="4 5">
    <name type="scientific">Paraphaeosphaeria minitans</name>
    <dbReference type="NCBI Taxonomy" id="565426"/>
    <lineage>
        <taxon>Eukaryota</taxon>
        <taxon>Fungi</taxon>
        <taxon>Dikarya</taxon>
        <taxon>Ascomycota</taxon>
        <taxon>Pezizomycotina</taxon>
        <taxon>Dothideomycetes</taxon>
        <taxon>Pleosporomycetidae</taxon>
        <taxon>Pleosporales</taxon>
        <taxon>Massarineae</taxon>
        <taxon>Didymosphaeriaceae</taxon>
        <taxon>Paraphaeosphaeria</taxon>
    </lineage>
</organism>
<evidence type="ECO:0000256" key="1">
    <source>
        <dbReference type="ARBA" id="ARBA00010365"/>
    </source>
</evidence>
<proteinExistence type="inferred from homology"/>
<reference evidence="4" key="1">
    <citation type="journal article" date="2020" name="Mol. Plant Microbe Interact.">
        <title>Genome Sequence of the Biocontrol Agent Coniothyrium minitans strain Conio (IMI 134523).</title>
        <authorList>
            <person name="Patel D."/>
            <person name="Shittu T.A."/>
            <person name="Baroncelli R."/>
            <person name="Muthumeenakshi S."/>
            <person name="Osborne T.H."/>
            <person name="Janganan T.K."/>
            <person name="Sreenivasaprasad S."/>
        </authorList>
    </citation>
    <scope>NUCLEOTIDE SEQUENCE</scope>
    <source>
        <strain evidence="4">Conio</strain>
    </source>
</reference>
<dbReference type="GO" id="GO:0140625">
    <property type="term" value="F:opioid growth factor receptor activity"/>
    <property type="evidence" value="ECO:0007669"/>
    <property type="project" value="InterPro"/>
</dbReference>
<feature type="compositionally biased region" description="Basic and acidic residues" evidence="2">
    <location>
        <begin position="117"/>
        <end position="132"/>
    </location>
</feature>
<name>A0A9P6KPB4_9PLEO</name>
<keyword evidence="5" id="KW-1185">Reference proteome</keyword>
<feature type="region of interest" description="Disordered" evidence="2">
    <location>
        <begin position="160"/>
        <end position="192"/>
    </location>
</feature>
<dbReference type="Pfam" id="PF04664">
    <property type="entry name" value="OGFr_N"/>
    <property type="match status" value="1"/>
</dbReference>
<dbReference type="PANTHER" id="PTHR14015">
    <property type="entry name" value="OPIOID GROWTH FACTOR RECEPTOR OGFR ZETA-TYPE OPIOID RECEPTOR"/>
    <property type="match status" value="1"/>
</dbReference>
<dbReference type="PANTHER" id="PTHR14015:SF2">
    <property type="entry name" value="OPIOID GROWTH FACTOR RECEPTOR (OGFR) CONSERVED DOMAIN-CONTAINING PROTEIN"/>
    <property type="match status" value="1"/>
</dbReference>
<comment type="caution">
    <text evidence="4">The sequence shown here is derived from an EMBL/GenBank/DDBJ whole genome shotgun (WGS) entry which is preliminary data.</text>
</comment>
<dbReference type="Proteomes" id="UP000756921">
    <property type="component" value="Unassembled WGS sequence"/>
</dbReference>
<dbReference type="InterPro" id="IPR006757">
    <property type="entry name" value="OGF_rcpt"/>
</dbReference>
<dbReference type="GO" id="GO:0016020">
    <property type="term" value="C:membrane"/>
    <property type="evidence" value="ECO:0007669"/>
    <property type="project" value="InterPro"/>
</dbReference>
<evidence type="ECO:0000256" key="2">
    <source>
        <dbReference type="SAM" id="MobiDB-lite"/>
    </source>
</evidence>
<feature type="domain" description="Opioid growth factor receptor (OGFr) conserved" evidence="3">
    <location>
        <begin position="13"/>
        <end position="100"/>
    </location>
</feature>
<evidence type="ECO:0000313" key="4">
    <source>
        <dbReference type="EMBL" id="KAF9734498.1"/>
    </source>
</evidence>
<feature type="region of interest" description="Disordered" evidence="2">
    <location>
        <begin position="107"/>
        <end position="138"/>
    </location>
</feature>
<sequence length="292" mass="33388">MSLRGRLPSIVDFYNPYINAKDAHGRTREQILKWNNDKLERSHNYIQILFPLPEGSMFSYTAPVIDKKTMEEFRTNDHLQMTLGQAFDRMMRFYGFKVVSALDSADPVNQAEEDTAAEEKEKGKAAEGEGEPRPSISRITRNPWRMYAVFEPLLTVDIEPAEDRNDNAGTTASVGADPSVASARDTKSPEKSVASAGVHRLRVIRGPNFEERSWSWCVQMDHNHLRISRILRSLRVLGLQRQCEAFYEALTDVYNDPKISIGRSSMIFWRRAVREPLHIAPDGTECKWLKTL</sequence>
<protein>
    <recommendedName>
        <fullName evidence="3">Opioid growth factor receptor (OGFr) conserved domain-containing protein</fullName>
    </recommendedName>
</protein>
<comment type="similarity">
    <text evidence="1">Belongs to the opioid growth factor receptor family.</text>
</comment>
<accession>A0A9P6KPB4</accession>
<evidence type="ECO:0000313" key="5">
    <source>
        <dbReference type="Proteomes" id="UP000756921"/>
    </source>
</evidence>
<dbReference type="AlphaFoldDB" id="A0A9P6KPB4"/>
<evidence type="ECO:0000259" key="3">
    <source>
        <dbReference type="Pfam" id="PF04664"/>
    </source>
</evidence>